<dbReference type="GO" id="GO:0016787">
    <property type="term" value="F:hydrolase activity"/>
    <property type="evidence" value="ECO:0007669"/>
    <property type="project" value="UniProtKB-KW"/>
</dbReference>
<reference evidence="3 4" key="1">
    <citation type="journal article" date="2013" name="Genome Announc.">
        <title>Draft Genome Sequence of Rhodococcus rhodnii Strain LMG5362, a Symbiont of Rhodnius prolixus (Hemiptera, Reduviidae, Triatominae), the Principle Vector of Trypanosoma cruzi.</title>
        <authorList>
            <person name="Pachebat J.A."/>
            <person name="van Keulen G."/>
            <person name="Whitten M.M."/>
            <person name="Girdwood S."/>
            <person name="Del Sol R."/>
            <person name="Dyson P.J."/>
            <person name="Facey P.D."/>
        </authorList>
    </citation>
    <scope>NUCLEOTIDE SEQUENCE [LARGE SCALE GENOMIC DNA]</scope>
    <source>
        <strain evidence="3 4">LMG 5362</strain>
    </source>
</reference>
<evidence type="ECO:0000313" key="3">
    <source>
        <dbReference type="EMBL" id="EOM75110.1"/>
    </source>
</evidence>
<sequence length="218" mass="22812">MAGVRVLSADSGVRERYAAGGLMGRLTFGSRPAVVVVDLQYGFTRQTYGPGFDLDDVVESTATLLAAARERGVPVWFTTIAFPEDGSGVGGTWLTKMPAMTGLLEGHHSTLIDERLDVGEGDPLVVKQTASAFAHTDLARQLAAAGVDTVLVVGATTSGCVRATVVDACAHDLPAFVVRDCVGDREAGPHDGALLDIDAKYGDVVSLERALELLRGLS</sequence>
<accession>R7WIQ9</accession>
<dbReference type="EMBL" id="APMY01000104">
    <property type="protein sequence ID" value="EOM75110.1"/>
    <property type="molecule type" value="Genomic_DNA"/>
</dbReference>
<evidence type="ECO:0000259" key="2">
    <source>
        <dbReference type="Pfam" id="PF00857"/>
    </source>
</evidence>
<gene>
    <name evidence="3" type="ORF">Rrhod_3572</name>
</gene>
<evidence type="ECO:0000313" key="4">
    <source>
        <dbReference type="Proteomes" id="UP000013525"/>
    </source>
</evidence>
<dbReference type="PANTHER" id="PTHR43540:SF1">
    <property type="entry name" value="ISOCHORISMATASE HYDROLASE"/>
    <property type="match status" value="1"/>
</dbReference>
<organism evidence="3 4">
    <name type="scientific">Rhodococcus rhodnii LMG 5362</name>
    <dbReference type="NCBI Taxonomy" id="1273125"/>
    <lineage>
        <taxon>Bacteria</taxon>
        <taxon>Bacillati</taxon>
        <taxon>Actinomycetota</taxon>
        <taxon>Actinomycetes</taxon>
        <taxon>Mycobacteriales</taxon>
        <taxon>Nocardiaceae</taxon>
        <taxon>Rhodococcus</taxon>
    </lineage>
</organism>
<dbReference type="PANTHER" id="PTHR43540">
    <property type="entry name" value="PEROXYUREIDOACRYLATE/UREIDOACRYLATE AMIDOHYDROLASE-RELATED"/>
    <property type="match status" value="1"/>
</dbReference>
<dbReference type="AlphaFoldDB" id="R7WIQ9"/>
<dbReference type="Proteomes" id="UP000013525">
    <property type="component" value="Unassembled WGS sequence"/>
</dbReference>
<feature type="domain" description="Isochorismatase-like" evidence="2">
    <location>
        <begin position="33"/>
        <end position="208"/>
    </location>
</feature>
<dbReference type="InterPro" id="IPR000868">
    <property type="entry name" value="Isochorismatase-like_dom"/>
</dbReference>
<proteinExistence type="predicted"/>
<name>R7WIQ9_9NOCA</name>
<dbReference type="InterPro" id="IPR036380">
    <property type="entry name" value="Isochorismatase-like_sf"/>
</dbReference>
<evidence type="ECO:0000256" key="1">
    <source>
        <dbReference type="ARBA" id="ARBA00022801"/>
    </source>
</evidence>
<dbReference type="PATRIC" id="fig|1273125.3.peg.3403"/>
<dbReference type="Pfam" id="PF00857">
    <property type="entry name" value="Isochorismatase"/>
    <property type="match status" value="1"/>
</dbReference>
<dbReference type="Gene3D" id="3.40.50.850">
    <property type="entry name" value="Isochorismatase-like"/>
    <property type="match status" value="1"/>
</dbReference>
<dbReference type="SUPFAM" id="SSF52499">
    <property type="entry name" value="Isochorismatase-like hydrolases"/>
    <property type="match status" value="1"/>
</dbReference>
<dbReference type="eggNOG" id="COG1335">
    <property type="taxonomic scope" value="Bacteria"/>
</dbReference>
<keyword evidence="1 3" id="KW-0378">Hydrolase</keyword>
<keyword evidence="4" id="KW-1185">Reference proteome</keyword>
<dbReference type="InterPro" id="IPR050272">
    <property type="entry name" value="Isochorismatase-like_hydrls"/>
</dbReference>
<comment type="caution">
    <text evidence="3">The sequence shown here is derived from an EMBL/GenBank/DDBJ whole genome shotgun (WGS) entry which is preliminary data.</text>
</comment>
<protein>
    <submittedName>
        <fullName evidence="3">Phthalate ester hydrolase</fullName>
    </submittedName>
</protein>